<dbReference type="InterPro" id="IPR050216">
    <property type="entry name" value="LRR_domain-containing"/>
</dbReference>
<organism evidence="4 5">
    <name type="scientific">Riccia sorocarpa</name>
    <dbReference type="NCBI Taxonomy" id="122646"/>
    <lineage>
        <taxon>Eukaryota</taxon>
        <taxon>Viridiplantae</taxon>
        <taxon>Streptophyta</taxon>
        <taxon>Embryophyta</taxon>
        <taxon>Marchantiophyta</taxon>
        <taxon>Marchantiopsida</taxon>
        <taxon>Marchantiidae</taxon>
        <taxon>Marchantiales</taxon>
        <taxon>Ricciaceae</taxon>
        <taxon>Riccia</taxon>
    </lineage>
</organism>
<dbReference type="PANTHER" id="PTHR48051:SF1">
    <property type="entry name" value="RAS SUPPRESSOR PROTEIN 1"/>
    <property type="match status" value="1"/>
</dbReference>
<dbReference type="PANTHER" id="PTHR48051">
    <property type="match status" value="1"/>
</dbReference>
<keyword evidence="2" id="KW-0677">Repeat</keyword>
<evidence type="ECO:0000313" key="5">
    <source>
        <dbReference type="Proteomes" id="UP001633002"/>
    </source>
</evidence>
<evidence type="ECO:0000313" key="4">
    <source>
        <dbReference type="EMBL" id="KAL3692318.1"/>
    </source>
</evidence>
<keyword evidence="1" id="KW-0433">Leucine-rich repeat</keyword>
<dbReference type="EMBL" id="JBJQOH010000003">
    <property type="protein sequence ID" value="KAL3692318.1"/>
    <property type="molecule type" value="Genomic_DNA"/>
</dbReference>
<dbReference type="PRINTS" id="PR00364">
    <property type="entry name" value="DISEASERSIST"/>
</dbReference>
<accession>A0ABD3HLL9</accession>
<dbReference type="SUPFAM" id="SSF52540">
    <property type="entry name" value="P-loop containing nucleoside triphosphate hydrolases"/>
    <property type="match status" value="1"/>
</dbReference>
<dbReference type="Pfam" id="PF23247">
    <property type="entry name" value="LRR_RPS2"/>
    <property type="match status" value="1"/>
</dbReference>
<protein>
    <recommendedName>
        <fullName evidence="3">Disease resistance protein At4g27190-like leucine-rich repeats domain-containing protein</fullName>
    </recommendedName>
</protein>
<name>A0ABD3HLL9_9MARC</name>
<proteinExistence type="predicted"/>
<dbReference type="AlphaFoldDB" id="A0ABD3HLL9"/>
<reference evidence="4 5" key="1">
    <citation type="submission" date="2024-09" db="EMBL/GenBank/DDBJ databases">
        <title>Chromosome-scale assembly of Riccia sorocarpa.</title>
        <authorList>
            <person name="Paukszto L."/>
        </authorList>
    </citation>
    <scope>NUCLEOTIDE SEQUENCE [LARGE SCALE GENOMIC DNA]</scope>
    <source>
        <strain evidence="4">LP-2024</strain>
        <tissue evidence="4">Aerial parts of the thallus</tissue>
    </source>
</reference>
<dbReference type="InterPro" id="IPR027417">
    <property type="entry name" value="P-loop_NTPase"/>
</dbReference>
<evidence type="ECO:0000256" key="1">
    <source>
        <dbReference type="ARBA" id="ARBA00022614"/>
    </source>
</evidence>
<dbReference type="Gene3D" id="3.80.10.10">
    <property type="entry name" value="Ribonuclease Inhibitor"/>
    <property type="match status" value="2"/>
</dbReference>
<keyword evidence="5" id="KW-1185">Reference proteome</keyword>
<dbReference type="Proteomes" id="UP001633002">
    <property type="component" value="Unassembled WGS sequence"/>
</dbReference>
<sequence>MEECGGLPLVLEVIGNYLWDQKEVCVWSEALERLQKPDSLDRSADENVVWKKLKVSFERLGKLEKQLFLDVATFDLYPTCKTHYDVEIFRSAWETEGNRDIGIAIKNLEQRSFLSVEVRFPDYIVHVHRPGDTLKGFSIHKQMRAMAAWISGPVEENLEDRRSIWQLPNVIELLTNCDKVSRPRTEVLSISVERKTYAVAGHQLEKIKSLQWRSLGSLKVLRLLRISDMHMLGVDKLKFPAKLALLHMENCTRERQKGNRWFPWSRLSSWPLCDENIEELGALSVLIFENCSFVQLPQNFHMLRCLKILRIHNSGKSMGALPENIGLLSTLKHLSLNVPLKRLPNSLLELRSLQSLVLSGIHLQAWPVPITIDPCCHLRALTELHLVHLPALVELPDTFGGLASLNNLTIECCSALQKLPEGFGALLELRTLFIKDCSKFEQICESFFNLSKLGELDLDRLPKLRTLPATIGDLSSLEEMYVRSCPAIKELPGSFANLPSIRHFSIDHCHALESLWPDNKYDSVNQGLKKLQSFSVYSCSRLQCLPKSLELKSLRYSVKNCREFKLDTDQLRHRPESLFSVDFTNTSVYG</sequence>
<dbReference type="InterPro" id="IPR042197">
    <property type="entry name" value="Apaf_helical"/>
</dbReference>
<comment type="caution">
    <text evidence="4">The sequence shown here is derived from an EMBL/GenBank/DDBJ whole genome shotgun (WGS) entry which is preliminary data.</text>
</comment>
<evidence type="ECO:0000259" key="3">
    <source>
        <dbReference type="Pfam" id="PF23247"/>
    </source>
</evidence>
<evidence type="ECO:0000256" key="2">
    <source>
        <dbReference type="ARBA" id="ARBA00022737"/>
    </source>
</evidence>
<gene>
    <name evidence="4" type="ORF">R1sor_005969</name>
</gene>
<dbReference type="Gene3D" id="1.10.8.430">
    <property type="entry name" value="Helical domain of apoptotic protease-activating factors"/>
    <property type="match status" value="1"/>
</dbReference>
<dbReference type="SUPFAM" id="SSF52058">
    <property type="entry name" value="L domain-like"/>
    <property type="match status" value="1"/>
</dbReference>
<dbReference type="InterPro" id="IPR032675">
    <property type="entry name" value="LRR_dom_sf"/>
</dbReference>
<feature type="domain" description="Disease resistance protein At4g27190-like leucine-rich repeats" evidence="3">
    <location>
        <begin position="403"/>
        <end position="539"/>
    </location>
</feature>
<dbReference type="InterPro" id="IPR057135">
    <property type="entry name" value="At4g27190-like_LRR"/>
</dbReference>